<dbReference type="InterPro" id="IPR052169">
    <property type="entry name" value="CW_Biosynth-Accessory"/>
</dbReference>
<dbReference type="PANTHER" id="PTHR33393:SF12">
    <property type="entry name" value="CAPSULE BIOSYNTHESIS PROTEIN CAPA"/>
    <property type="match status" value="1"/>
</dbReference>
<dbReference type="InterPro" id="IPR019079">
    <property type="entry name" value="Capsule_synth_CapA"/>
</dbReference>
<accession>A0A6I2GDJ3</accession>
<comment type="similarity">
    <text evidence="1">Belongs to the CapA family.</text>
</comment>
<feature type="signal peptide" evidence="2">
    <location>
        <begin position="1"/>
        <end position="25"/>
    </location>
</feature>
<dbReference type="Proteomes" id="UP000430975">
    <property type="component" value="Unassembled WGS sequence"/>
</dbReference>
<proteinExistence type="inferred from homology"/>
<evidence type="ECO:0000313" key="5">
    <source>
        <dbReference type="Proteomes" id="UP000430975"/>
    </source>
</evidence>
<sequence length="452" mass="49921">MKKRTKAFISLLLVAIFTLINHTQARVGYLISQDNEGVLQQTFNSETDFSHNHLPANLKGLPERQAAEPWQATPDQLVLRSVGDILIHDRVSWLADIESPIYQVAIEQLTTDGILNEEGAVFGGEAIDFSLGSEAYDFLPMLAQIAPFTSYADVTIANLEVIAAYPDLPVTGYPQFNAPSSILEALKGIGVDIVTNGTNHTLDWFAEGAYASIKHIKAAGLLYSGSYESLEDFQTPRIIEANGISLGFLTYSYGTNGIPVPAGEEYLISLVDLPTMLSEVEWLKPQVDAVVVTLQLGPEYGTLPDEQQLYVFEELANAGVKLILGGHPHVLQPMAWLNDGQTFAIYSQASFLSGQRDLDNKQGGITEVTFERQADGEVIVTKPKFMPTFVLGIEGEKLYETVPLADTHLYQIPDGDYWFKTLETHMQVLTSDFEFLSHLATEWTLDSTDSHR</sequence>
<dbReference type="CDD" id="cd07381">
    <property type="entry name" value="MPP_CapA"/>
    <property type="match status" value="1"/>
</dbReference>
<dbReference type="SMART" id="SM00854">
    <property type="entry name" value="PGA_cap"/>
    <property type="match status" value="1"/>
</dbReference>
<organism evidence="4 5">
    <name type="scientific">Fundicoccus ignavus</name>
    <dbReference type="NCBI Taxonomy" id="2664442"/>
    <lineage>
        <taxon>Bacteria</taxon>
        <taxon>Bacillati</taxon>
        <taxon>Bacillota</taxon>
        <taxon>Bacilli</taxon>
        <taxon>Lactobacillales</taxon>
        <taxon>Aerococcaceae</taxon>
        <taxon>Fundicoccus</taxon>
    </lineage>
</organism>
<gene>
    <name evidence="4" type="ORF">GIY09_08425</name>
</gene>
<comment type="caution">
    <text evidence="4">The sequence shown here is derived from an EMBL/GenBank/DDBJ whole genome shotgun (WGS) entry which is preliminary data.</text>
</comment>
<evidence type="ECO:0000313" key="4">
    <source>
        <dbReference type="EMBL" id="MRI85890.1"/>
    </source>
</evidence>
<keyword evidence="2" id="KW-0732">Signal</keyword>
<keyword evidence="5" id="KW-1185">Reference proteome</keyword>
<evidence type="ECO:0000259" key="3">
    <source>
        <dbReference type="SMART" id="SM00854"/>
    </source>
</evidence>
<evidence type="ECO:0000256" key="1">
    <source>
        <dbReference type="ARBA" id="ARBA00005662"/>
    </source>
</evidence>
<dbReference type="Pfam" id="PF09587">
    <property type="entry name" value="PGA_cap"/>
    <property type="match status" value="1"/>
</dbReference>
<name>A0A6I2GDJ3_9LACT</name>
<protein>
    <submittedName>
        <fullName evidence="4">CapA family protein</fullName>
    </submittedName>
</protein>
<evidence type="ECO:0000256" key="2">
    <source>
        <dbReference type="SAM" id="SignalP"/>
    </source>
</evidence>
<dbReference type="EMBL" id="WJQS01000007">
    <property type="protein sequence ID" value="MRI85890.1"/>
    <property type="molecule type" value="Genomic_DNA"/>
</dbReference>
<dbReference type="InterPro" id="IPR029052">
    <property type="entry name" value="Metallo-depent_PP-like"/>
</dbReference>
<dbReference type="RefSeq" id="WP_153863733.1">
    <property type="nucleotide sequence ID" value="NZ_WJQS01000007.1"/>
</dbReference>
<dbReference type="PANTHER" id="PTHR33393">
    <property type="entry name" value="POLYGLUTAMINE SYNTHESIS ACCESSORY PROTEIN RV0574C-RELATED"/>
    <property type="match status" value="1"/>
</dbReference>
<dbReference type="SUPFAM" id="SSF56300">
    <property type="entry name" value="Metallo-dependent phosphatases"/>
    <property type="match status" value="1"/>
</dbReference>
<feature type="domain" description="Capsule synthesis protein CapA" evidence="3">
    <location>
        <begin position="119"/>
        <end position="355"/>
    </location>
</feature>
<reference evidence="4 5" key="1">
    <citation type="submission" date="2019-11" db="EMBL/GenBank/DDBJ databases">
        <title>Characterisation of Fundicoccus ignavus gen. nov. sp. nov., a novel genus of the family Aerococcaceae isolated from bulk tank milk.</title>
        <authorList>
            <person name="Siebert A."/>
            <person name="Huptas C."/>
            <person name="Wenning M."/>
            <person name="Scherer S."/>
            <person name="Doll E.V."/>
        </authorList>
    </citation>
    <scope>NUCLEOTIDE SEQUENCE [LARGE SCALE GENOMIC DNA]</scope>
    <source>
        <strain evidence="4 5">WS4759</strain>
    </source>
</reference>
<feature type="chain" id="PRO_5026148461" evidence="2">
    <location>
        <begin position="26"/>
        <end position="452"/>
    </location>
</feature>
<dbReference type="AlphaFoldDB" id="A0A6I2GDJ3"/>
<dbReference type="Gene3D" id="3.60.21.10">
    <property type="match status" value="1"/>
</dbReference>